<proteinExistence type="predicted"/>
<dbReference type="RefSeq" id="XP_012336379.1">
    <property type="nucleotide sequence ID" value="XM_012480956.1"/>
</dbReference>
<keyword evidence="2" id="KW-0812">Transmembrane</keyword>
<reference evidence="3 4" key="1">
    <citation type="submission" date="2014-03" db="EMBL/GenBank/DDBJ databases">
        <title>The Genome Sequence of Plasmodium fragile nilgiri.</title>
        <authorList>
            <consortium name="The Broad Institute Genomics Platform"/>
            <consortium name="The Broad Institute Genome Sequencing Center for Infectious Disease"/>
            <person name="Neafsey D."/>
            <person name="Duraisingh M."/>
            <person name="Young S.K."/>
            <person name="Zeng Q."/>
            <person name="Gargeya S."/>
            <person name="Abouelleil A."/>
            <person name="Alvarado L."/>
            <person name="Chapman S.B."/>
            <person name="Gainer-Dewar J."/>
            <person name="Goldberg J."/>
            <person name="Griggs A."/>
            <person name="Gujja S."/>
            <person name="Hansen M."/>
            <person name="Howarth C."/>
            <person name="Imamovic A."/>
            <person name="Larimer J."/>
            <person name="Pearson M."/>
            <person name="Poon T.W."/>
            <person name="Priest M."/>
            <person name="Roberts A."/>
            <person name="Saif S."/>
            <person name="Shea T."/>
            <person name="Sykes S."/>
            <person name="Wortman J."/>
            <person name="Nusbaum C."/>
            <person name="Birren B."/>
        </authorList>
    </citation>
    <scope>NUCLEOTIDE SEQUENCE [LARGE SCALE GENOMIC DNA]</scope>
    <source>
        <strain evidence="4">nilgiri</strain>
    </source>
</reference>
<sequence>MFDDMRRKLQSRNKINKPQRTKKSPQDITAGNNCRRGLKKLTRCKMGRKAWSILIVVSTVLYSFFMSLIGPSMSYVSSGPMQYLLMGLTGTYWTPILIPLIYLCVLLGFCCSKTGKCLLDKIWKKKKEVATETEKNEAGVNKESKKT</sequence>
<feature type="region of interest" description="Disordered" evidence="1">
    <location>
        <begin position="128"/>
        <end position="147"/>
    </location>
</feature>
<dbReference type="VEuPathDB" id="PlasmoDB:AK88_03339"/>
<evidence type="ECO:0000256" key="1">
    <source>
        <dbReference type="SAM" id="MobiDB-lite"/>
    </source>
</evidence>
<keyword evidence="2" id="KW-1133">Transmembrane helix</keyword>
<feature type="transmembrane region" description="Helical" evidence="2">
    <location>
        <begin position="90"/>
        <end position="111"/>
    </location>
</feature>
<evidence type="ECO:0000313" key="4">
    <source>
        <dbReference type="Proteomes" id="UP000054561"/>
    </source>
</evidence>
<keyword evidence="2" id="KW-0472">Membrane</keyword>
<dbReference type="GeneID" id="24268653"/>
<keyword evidence="4" id="KW-1185">Reference proteome</keyword>
<name>A0A0D9QJA6_PLAFR</name>
<evidence type="ECO:0000256" key="2">
    <source>
        <dbReference type="SAM" id="Phobius"/>
    </source>
</evidence>
<dbReference type="AlphaFoldDB" id="A0A0D9QJA6"/>
<evidence type="ECO:0000313" key="3">
    <source>
        <dbReference type="EMBL" id="KJP87053.1"/>
    </source>
</evidence>
<feature type="transmembrane region" description="Helical" evidence="2">
    <location>
        <begin position="50"/>
        <end position="70"/>
    </location>
</feature>
<dbReference type="EMBL" id="KQ001681">
    <property type="protein sequence ID" value="KJP87053.1"/>
    <property type="molecule type" value="Genomic_DNA"/>
</dbReference>
<organism evidence="3 4">
    <name type="scientific">Plasmodium fragile</name>
    <dbReference type="NCBI Taxonomy" id="5857"/>
    <lineage>
        <taxon>Eukaryota</taxon>
        <taxon>Sar</taxon>
        <taxon>Alveolata</taxon>
        <taxon>Apicomplexa</taxon>
        <taxon>Aconoidasida</taxon>
        <taxon>Haemosporida</taxon>
        <taxon>Plasmodiidae</taxon>
        <taxon>Plasmodium</taxon>
        <taxon>Plasmodium (Plasmodium)</taxon>
    </lineage>
</organism>
<accession>A0A0D9QJA6</accession>
<gene>
    <name evidence="3" type="ORF">AK88_03339</name>
</gene>
<dbReference type="Proteomes" id="UP000054561">
    <property type="component" value="Unassembled WGS sequence"/>
</dbReference>
<protein>
    <submittedName>
        <fullName evidence="3">Uncharacterized protein</fullName>
    </submittedName>
</protein>